<evidence type="ECO:0000256" key="1">
    <source>
        <dbReference type="SAM" id="MobiDB-lite"/>
    </source>
</evidence>
<feature type="region of interest" description="Disordered" evidence="1">
    <location>
        <begin position="27"/>
        <end position="53"/>
    </location>
</feature>
<protein>
    <submittedName>
        <fullName evidence="2">Uncharacterized protein</fullName>
    </submittedName>
</protein>
<dbReference type="EMBL" id="JAQQWI010000010">
    <property type="protein sequence ID" value="KAK8018997.1"/>
    <property type="molecule type" value="Genomic_DNA"/>
</dbReference>
<comment type="caution">
    <text evidence="2">The sequence shown here is derived from an EMBL/GenBank/DDBJ whole genome shotgun (WGS) entry which is preliminary data.</text>
</comment>
<organism evidence="2 3">
    <name type="scientific">Apiospora marii</name>
    <dbReference type="NCBI Taxonomy" id="335849"/>
    <lineage>
        <taxon>Eukaryota</taxon>
        <taxon>Fungi</taxon>
        <taxon>Dikarya</taxon>
        <taxon>Ascomycota</taxon>
        <taxon>Pezizomycotina</taxon>
        <taxon>Sordariomycetes</taxon>
        <taxon>Xylariomycetidae</taxon>
        <taxon>Amphisphaeriales</taxon>
        <taxon>Apiosporaceae</taxon>
        <taxon>Apiospora</taxon>
    </lineage>
</organism>
<proteinExistence type="predicted"/>
<accession>A0ABR1RW04</accession>
<dbReference type="Proteomes" id="UP001396898">
    <property type="component" value="Unassembled WGS sequence"/>
</dbReference>
<name>A0ABR1RW04_9PEZI</name>
<reference evidence="2 3" key="1">
    <citation type="submission" date="2023-01" db="EMBL/GenBank/DDBJ databases">
        <title>Analysis of 21 Apiospora genomes using comparative genomics revels a genus with tremendous synthesis potential of carbohydrate active enzymes and secondary metabolites.</title>
        <authorList>
            <person name="Sorensen T."/>
        </authorList>
    </citation>
    <scope>NUCLEOTIDE SEQUENCE [LARGE SCALE GENOMIC DNA]</scope>
    <source>
        <strain evidence="2 3">CBS 20057</strain>
    </source>
</reference>
<evidence type="ECO:0000313" key="2">
    <source>
        <dbReference type="EMBL" id="KAK8018997.1"/>
    </source>
</evidence>
<evidence type="ECO:0000313" key="3">
    <source>
        <dbReference type="Proteomes" id="UP001396898"/>
    </source>
</evidence>
<gene>
    <name evidence="2" type="ORF">PG991_008187</name>
</gene>
<keyword evidence="3" id="KW-1185">Reference proteome</keyword>
<sequence>MHPTTTIQQDPVVLNITNSEQVTVYFEPTTSPSHDPEPQSDPTPDVVDPPDQPDSALEATDLEQHHYELHKRVLLRFLLRDVRGYHAIPLTGNFPEEEFFTNVLEEFKKKMGDDPISAQRFKSARVLRDYMVGLTKRAPDLRSTTPDIIFPLHPNDRSRDPRATTNEGLQVWKAMLHERDVRKTARQFLQKLHESATFGRRDTKYHTLDDLFPELGIDNEGERAKQYRDGKAVSQRLKSTLNKLAYNKKRRGRSNTVIQA</sequence>